<organism evidence="1 2">
    <name type="scientific">Ramlibacter aquaticus</name>
    <dbReference type="NCBI Taxonomy" id="2780094"/>
    <lineage>
        <taxon>Bacteria</taxon>
        <taxon>Pseudomonadati</taxon>
        <taxon>Pseudomonadota</taxon>
        <taxon>Betaproteobacteria</taxon>
        <taxon>Burkholderiales</taxon>
        <taxon>Comamonadaceae</taxon>
        <taxon>Ramlibacter</taxon>
    </lineage>
</organism>
<proteinExistence type="predicted"/>
<comment type="caution">
    <text evidence="1">The sequence shown here is derived from an EMBL/GenBank/DDBJ whole genome shotgun (WGS) entry which is preliminary data.</text>
</comment>
<accession>A0ABR9SGB4</accession>
<evidence type="ECO:0000313" key="2">
    <source>
        <dbReference type="Proteomes" id="UP000715965"/>
    </source>
</evidence>
<gene>
    <name evidence="1" type="ORF">IM725_10980</name>
</gene>
<sequence length="123" mass="13163">MELHYLDFEFSDEAQGRGSFDALASVAPVRLPALLAEVSAVLRWAARHFGPAGALEDEGDWDFDLQAHAEPGGAALALEATGDTGEWRLAAGAQPWDRCTLGLTLGGSEGFCRAFREAFPEPD</sequence>
<dbReference type="RefSeq" id="WP_193780634.1">
    <property type="nucleotide sequence ID" value="NZ_JADDOJ010000039.1"/>
</dbReference>
<name>A0ABR9SGB4_9BURK</name>
<dbReference type="Proteomes" id="UP000715965">
    <property type="component" value="Unassembled WGS sequence"/>
</dbReference>
<dbReference type="EMBL" id="JADDOJ010000039">
    <property type="protein sequence ID" value="MBE7941092.1"/>
    <property type="molecule type" value="Genomic_DNA"/>
</dbReference>
<keyword evidence="2" id="KW-1185">Reference proteome</keyword>
<reference evidence="1 2" key="1">
    <citation type="submission" date="2020-10" db="EMBL/GenBank/DDBJ databases">
        <title>Draft genome of Ramlibacter aquaticus LMG 30558.</title>
        <authorList>
            <person name="Props R."/>
        </authorList>
    </citation>
    <scope>NUCLEOTIDE SEQUENCE [LARGE SCALE GENOMIC DNA]</scope>
    <source>
        <strain evidence="1 2">LMG 30558</strain>
    </source>
</reference>
<evidence type="ECO:0000313" key="1">
    <source>
        <dbReference type="EMBL" id="MBE7941092.1"/>
    </source>
</evidence>
<protein>
    <submittedName>
        <fullName evidence="1">Uncharacterized protein</fullName>
    </submittedName>
</protein>